<evidence type="ECO:0000313" key="1">
    <source>
        <dbReference type="EMBL" id="EMP05432.1"/>
    </source>
</evidence>
<dbReference type="EMBL" id="AKWN02000442">
    <property type="protein sequence ID" value="EMP05432.1"/>
    <property type="molecule type" value="Genomic_DNA"/>
</dbReference>
<evidence type="ECO:0008006" key="3">
    <source>
        <dbReference type="Google" id="ProtNLM"/>
    </source>
</evidence>
<reference evidence="1 2" key="1">
    <citation type="submission" date="2013-01" db="EMBL/GenBank/DDBJ databases">
        <authorList>
            <person name="Harkins D.M."/>
            <person name="Durkin A.S."/>
            <person name="Brinkac L.M."/>
            <person name="Haft D.H."/>
            <person name="Selengut J.D."/>
            <person name="Sanka R."/>
            <person name="DePew J."/>
            <person name="Purushe J."/>
            <person name="Picardeau M."/>
            <person name="Werts C."/>
            <person name="Goarant C."/>
            <person name="Vinetz J.M."/>
            <person name="Sutton G.G."/>
            <person name="Nierman W.C."/>
            <person name="Fouts D.E."/>
        </authorList>
    </citation>
    <scope>NUCLEOTIDE SEQUENCE [LARGE SCALE GENOMIC DNA]</scope>
    <source>
        <strain evidence="1 2">200701872</strain>
    </source>
</reference>
<dbReference type="AlphaFoldDB" id="M6ZMM5"/>
<comment type="caution">
    <text evidence="1">The sequence shown here is derived from an EMBL/GenBank/DDBJ whole genome shotgun (WGS) entry which is preliminary data.</text>
</comment>
<sequence length="39" mass="4426">MTEFSLKPEIIILDDDRDVGETLELILSKLGYQSVFSIP</sequence>
<dbReference type="Proteomes" id="UP000012117">
    <property type="component" value="Unassembled WGS sequence"/>
</dbReference>
<protein>
    <recommendedName>
        <fullName evidence="3">Response regulatory domain-containing protein</fullName>
    </recommendedName>
</protein>
<proteinExistence type="predicted"/>
<organism evidence="1 2">
    <name type="scientific">Leptospira interrogans serovar Pyrogenes str. 200701872</name>
    <dbReference type="NCBI Taxonomy" id="1193029"/>
    <lineage>
        <taxon>Bacteria</taxon>
        <taxon>Pseudomonadati</taxon>
        <taxon>Spirochaetota</taxon>
        <taxon>Spirochaetia</taxon>
        <taxon>Leptospirales</taxon>
        <taxon>Leptospiraceae</taxon>
        <taxon>Leptospira</taxon>
    </lineage>
</organism>
<accession>M6ZMM5</accession>
<evidence type="ECO:0000313" key="2">
    <source>
        <dbReference type="Proteomes" id="UP000012117"/>
    </source>
</evidence>
<name>M6ZMM5_LEPIR</name>
<dbReference type="BioCyc" id="LINT1193029:G11R4-3890-MONOMER"/>
<gene>
    <name evidence="1" type="ORF">LEP1GSC124_1774</name>
</gene>